<name>A0A8J6B338_9EUKA</name>
<accession>A0A8J6B338</accession>
<dbReference type="AlphaFoldDB" id="A0A8J6B338"/>
<gene>
    <name evidence="1" type="ORF">J8273_6810</name>
</gene>
<evidence type="ECO:0000313" key="1">
    <source>
        <dbReference type="EMBL" id="KAG9391919.1"/>
    </source>
</evidence>
<comment type="caution">
    <text evidence="1">The sequence shown here is derived from an EMBL/GenBank/DDBJ whole genome shotgun (WGS) entry which is preliminary data.</text>
</comment>
<keyword evidence="2" id="KW-1185">Reference proteome</keyword>
<dbReference type="Proteomes" id="UP000717585">
    <property type="component" value="Unassembled WGS sequence"/>
</dbReference>
<dbReference type="EMBL" id="JAHDYR010000044">
    <property type="protein sequence ID" value="KAG9391919.1"/>
    <property type="molecule type" value="Genomic_DNA"/>
</dbReference>
<reference evidence="1" key="1">
    <citation type="submission" date="2021-05" db="EMBL/GenBank/DDBJ databases">
        <title>A free-living protist that lacks canonical eukaryotic 1 DNA replication and segregation systems.</title>
        <authorList>
            <person name="Salas-Leiva D.E."/>
            <person name="Tromer E.C."/>
            <person name="Curtis B.A."/>
            <person name="Jerlstrom-Hultqvist J."/>
            <person name="Kolisko M."/>
            <person name="Yi Z."/>
            <person name="Salas-Leiva J.S."/>
            <person name="Gallot-Lavallee L."/>
            <person name="Kops G.J.P.L."/>
            <person name="Archibald J.M."/>
            <person name="Simpson A.G.B."/>
            <person name="Roger A.J."/>
        </authorList>
    </citation>
    <scope>NUCLEOTIDE SEQUENCE</scope>
    <source>
        <strain evidence="1">BICM</strain>
    </source>
</reference>
<evidence type="ECO:0000313" key="2">
    <source>
        <dbReference type="Proteomes" id="UP000717585"/>
    </source>
</evidence>
<proteinExistence type="predicted"/>
<protein>
    <submittedName>
        <fullName evidence="1">Uncharacterized protein</fullName>
    </submittedName>
</protein>
<sequence>MTIPRVKGYTPEKAQEESDSALLINPAVAGISGMNPALKDALSNALHQQADTVPAFKLSLVDATEFNNVEDFMRANNMNTDNPARNKDVDEFMFRALRCYMTLHKKLKTEDDNSFDMFDCSIRRKFSHLMQEESGLYDIDFSTTFDMLHGFADQIDPIVL</sequence>
<organism evidence="1 2">
    <name type="scientific">Carpediemonas membranifera</name>
    <dbReference type="NCBI Taxonomy" id="201153"/>
    <lineage>
        <taxon>Eukaryota</taxon>
        <taxon>Metamonada</taxon>
        <taxon>Carpediemonas-like organisms</taxon>
        <taxon>Carpediemonas</taxon>
    </lineage>
</organism>